<feature type="disulfide bond" evidence="2">
    <location>
        <begin position="31"/>
        <end position="57"/>
    </location>
</feature>
<reference evidence="5" key="3">
    <citation type="submission" date="2025-09" db="UniProtKB">
        <authorList>
            <consortium name="Ensembl"/>
        </authorList>
    </citation>
    <scope>IDENTIFICATION</scope>
</reference>
<dbReference type="HOGENOM" id="CLU_2043416_0_0_1"/>
<dbReference type="Pfam" id="PF00088">
    <property type="entry name" value="Trefoil"/>
    <property type="match status" value="1"/>
</dbReference>
<dbReference type="PANTHER" id="PTHR23343">
    <property type="entry name" value="ZONA PELLUCIDA SPERM-BINDING PROTEIN"/>
    <property type="match status" value="1"/>
</dbReference>
<dbReference type="AlphaFoldDB" id="W5N5P8"/>
<keyword evidence="1 2" id="KW-1015">Disulfide bond</keyword>
<dbReference type="SUPFAM" id="SSF57492">
    <property type="entry name" value="Trefoil"/>
    <property type="match status" value="1"/>
</dbReference>
<keyword evidence="6" id="KW-1185">Reference proteome</keyword>
<dbReference type="InParanoid" id="W5N5P8"/>
<dbReference type="InterPro" id="IPR044913">
    <property type="entry name" value="P_trefoil_dom_sf"/>
</dbReference>
<keyword evidence="3" id="KW-0732">Signal</keyword>
<reference evidence="6" key="1">
    <citation type="submission" date="2011-12" db="EMBL/GenBank/DDBJ databases">
        <title>The Draft Genome of Lepisosteus oculatus.</title>
        <authorList>
            <consortium name="The Broad Institute Genome Assembly &amp; Analysis Group"/>
            <consortium name="Computational R&amp;D Group"/>
            <consortium name="and Sequencing Platform"/>
            <person name="Di Palma F."/>
            <person name="Alfoldi J."/>
            <person name="Johnson J."/>
            <person name="Berlin A."/>
            <person name="Gnerre S."/>
            <person name="Jaffe D."/>
            <person name="MacCallum I."/>
            <person name="Young S."/>
            <person name="Walker B.J."/>
            <person name="Lander E.S."/>
            <person name="Lindblad-Toh K."/>
        </authorList>
    </citation>
    <scope>NUCLEOTIDE SEQUENCE [LARGE SCALE GENOMIC DNA]</scope>
</reference>
<dbReference type="GeneTree" id="ENSGT00940000163253"/>
<feature type="disulfide bond" evidence="2">
    <location>
        <begin position="41"/>
        <end position="56"/>
    </location>
</feature>
<protein>
    <submittedName>
        <fullName evidence="5">Zona pellucida sperm-binding protein 4-like</fullName>
    </submittedName>
</protein>
<evidence type="ECO:0000313" key="5">
    <source>
        <dbReference type="Ensembl" id="ENSLOCP00000015957.1"/>
    </source>
</evidence>
<name>W5N5P8_LEPOC</name>
<sequence>MEKSGISGKVWILCVLLFVLLDVALAQNQKCLVSDNDKVVCGDPTVTRADCEAGNCCFDQTSQRRCYYGNDVTVQCTRDGQFVVVVSRNATSPPLSLDSVSLLGGGSAACGPVGTTAGFAM</sequence>
<evidence type="ECO:0000313" key="6">
    <source>
        <dbReference type="Proteomes" id="UP000018468"/>
    </source>
</evidence>
<dbReference type="Bgee" id="ENSLOCG00000012957">
    <property type="expression patterns" value="Expressed in ovary and 12 other cell types or tissues"/>
</dbReference>
<accession>W5N5P8</accession>
<feature type="domain" description="P-type" evidence="4">
    <location>
        <begin position="29"/>
        <end position="70"/>
    </location>
</feature>
<feature type="signal peptide" evidence="3">
    <location>
        <begin position="1"/>
        <end position="26"/>
    </location>
</feature>
<evidence type="ECO:0000256" key="1">
    <source>
        <dbReference type="ARBA" id="ARBA00023157"/>
    </source>
</evidence>
<comment type="caution">
    <text evidence="2">Lacks conserved residue(s) required for the propagation of feature annotation.</text>
</comment>
<dbReference type="Ensembl" id="ENSLOCT00000015987.1">
    <property type="protein sequence ID" value="ENSLOCP00000015957.1"/>
    <property type="gene ID" value="ENSLOCG00000012957.1"/>
</dbReference>
<evidence type="ECO:0000256" key="3">
    <source>
        <dbReference type="SAM" id="SignalP"/>
    </source>
</evidence>
<dbReference type="KEGG" id="loc:107076529"/>
<dbReference type="Gene3D" id="4.10.110.10">
    <property type="entry name" value="Spasmolytic Protein, domain 1"/>
    <property type="match status" value="1"/>
</dbReference>
<reference evidence="5" key="2">
    <citation type="submission" date="2025-08" db="UniProtKB">
        <authorList>
            <consortium name="Ensembl"/>
        </authorList>
    </citation>
    <scope>IDENTIFICATION</scope>
</reference>
<dbReference type="PANTHER" id="PTHR23343:SF31">
    <property type="entry name" value="ZONA PELLUCIDA SPERM-BINDING PROTEIN 4"/>
    <property type="match status" value="1"/>
</dbReference>
<proteinExistence type="predicted"/>
<dbReference type="InterPro" id="IPR000519">
    <property type="entry name" value="P_trefoil_dom"/>
</dbReference>
<feature type="chain" id="PRO_5004867067" evidence="3">
    <location>
        <begin position="27"/>
        <end position="121"/>
    </location>
</feature>
<evidence type="ECO:0000259" key="4">
    <source>
        <dbReference type="PROSITE" id="PS51448"/>
    </source>
</evidence>
<dbReference type="STRING" id="7918.ENSLOCP00000015957"/>
<dbReference type="SMART" id="SM00018">
    <property type="entry name" value="PD"/>
    <property type="match status" value="1"/>
</dbReference>
<dbReference type="CDD" id="cd00111">
    <property type="entry name" value="Trefoil"/>
    <property type="match status" value="1"/>
</dbReference>
<evidence type="ECO:0000256" key="2">
    <source>
        <dbReference type="PROSITE-ProRule" id="PRU00779"/>
    </source>
</evidence>
<dbReference type="EMBL" id="AHAT01024707">
    <property type="status" value="NOT_ANNOTATED_CDS"/>
    <property type="molecule type" value="Genomic_DNA"/>
</dbReference>
<dbReference type="OrthoDB" id="8902060at2759"/>
<dbReference type="PROSITE" id="PS51448">
    <property type="entry name" value="P_TREFOIL_2"/>
    <property type="match status" value="1"/>
</dbReference>
<dbReference type="InterPro" id="IPR051148">
    <property type="entry name" value="Zona_Pellucida_Domain_gp"/>
</dbReference>
<organism evidence="5 6">
    <name type="scientific">Lepisosteus oculatus</name>
    <name type="common">Spotted gar</name>
    <dbReference type="NCBI Taxonomy" id="7918"/>
    <lineage>
        <taxon>Eukaryota</taxon>
        <taxon>Metazoa</taxon>
        <taxon>Chordata</taxon>
        <taxon>Craniata</taxon>
        <taxon>Vertebrata</taxon>
        <taxon>Euteleostomi</taxon>
        <taxon>Actinopterygii</taxon>
        <taxon>Neopterygii</taxon>
        <taxon>Holostei</taxon>
        <taxon>Semionotiformes</taxon>
        <taxon>Lepisosteidae</taxon>
        <taxon>Lepisosteus</taxon>
    </lineage>
</organism>
<dbReference type="Proteomes" id="UP000018468">
    <property type="component" value="Linkage group LG2"/>
</dbReference>